<proteinExistence type="predicted"/>
<dbReference type="Pfam" id="PF02585">
    <property type="entry name" value="PIG-L"/>
    <property type="match status" value="1"/>
</dbReference>
<dbReference type="RefSeq" id="WP_255039128.1">
    <property type="nucleotide sequence ID" value="NZ_RJUF01000183.1"/>
</dbReference>
<sequence>MKLDILFFAAHPDDVEVVAGGIILKHLALGKKVGIIDFTCGELGTRGNAEIRIIEATMASSILGLSYRANLNFADCFFEVSKPNIMKVVECIRKHQPEIVITNPEIDRHPDHVRASKIVKEAVFISGLEKVTTLNEYGEKQIPWKPNSLLYYIQDTYIEPNLYFDITPFYETKVKAFKAYKSQFFDPESNEPETIISTPEFFRRVEARNIEFGRRIGVKYAEGLVREKAIGIHSLFDVI</sequence>
<dbReference type="Gene3D" id="3.40.50.10320">
    <property type="entry name" value="LmbE-like"/>
    <property type="match status" value="1"/>
</dbReference>
<dbReference type="Proteomes" id="UP001204144">
    <property type="component" value="Unassembled WGS sequence"/>
</dbReference>
<dbReference type="GO" id="GO:0071793">
    <property type="term" value="P:bacillithiol biosynthetic process"/>
    <property type="evidence" value="ECO:0007669"/>
    <property type="project" value="InterPro"/>
</dbReference>
<reference evidence="1 2" key="1">
    <citation type="submission" date="2018-11" db="EMBL/GenBank/DDBJ databases">
        <title>Novel bacteria species description.</title>
        <authorList>
            <person name="Han J.-H."/>
        </authorList>
    </citation>
    <scope>NUCLEOTIDE SEQUENCE [LARGE SCALE GENOMIC DNA]</scope>
    <source>
        <strain evidence="1 2">KCTC23259</strain>
    </source>
</reference>
<dbReference type="GO" id="GO:0016811">
    <property type="term" value="F:hydrolase activity, acting on carbon-nitrogen (but not peptide) bonds, in linear amides"/>
    <property type="evidence" value="ECO:0007669"/>
    <property type="project" value="TreeGrafter"/>
</dbReference>
<dbReference type="InterPro" id="IPR003737">
    <property type="entry name" value="GlcNAc_PI_deacetylase-related"/>
</dbReference>
<dbReference type="SUPFAM" id="SSF102588">
    <property type="entry name" value="LmbE-like"/>
    <property type="match status" value="1"/>
</dbReference>
<dbReference type="InterPro" id="IPR024078">
    <property type="entry name" value="LmbE-like_dom_sf"/>
</dbReference>
<organism evidence="1 2">
    <name type="scientific">Lacihabitans soyangensis</name>
    <dbReference type="NCBI Taxonomy" id="869394"/>
    <lineage>
        <taxon>Bacteria</taxon>
        <taxon>Pseudomonadati</taxon>
        <taxon>Bacteroidota</taxon>
        <taxon>Cytophagia</taxon>
        <taxon>Cytophagales</taxon>
        <taxon>Leadbetterellaceae</taxon>
        <taxon>Lacihabitans</taxon>
    </lineage>
</organism>
<dbReference type="GO" id="GO:0019213">
    <property type="term" value="F:deacetylase activity"/>
    <property type="evidence" value="ECO:0007669"/>
    <property type="project" value="InterPro"/>
</dbReference>
<dbReference type="PANTHER" id="PTHR12993:SF30">
    <property type="entry name" value="N-ACETYL-ALPHA-D-GLUCOSAMINYL L-MALATE DEACETYLASE 1"/>
    <property type="match status" value="1"/>
</dbReference>
<evidence type="ECO:0000313" key="1">
    <source>
        <dbReference type="EMBL" id="MCP9765435.1"/>
    </source>
</evidence>
<gene>
    <name evidence="1" type="primary">bshB1</name>
    <name evidence="1" type="ORF">EGI31_21070</name>
</gene>
<dbReference type="PANTHER" id="PTHR12993">
    <property type="entry name" value="N-ACETYLGLUCOSAMINYL-PHOSPHATIDYLINOSITOL DE-N-ACETYLASE-RELATED"/>
    <property type="match status" value="1"/>
</dbReference>
<dbReference type="EMBL" id="RJUF01000183">
    <property type="protein sequence ID" value="MCP9765435.1"/>
    <property type="molecule type" value="Genomic_DNA"/>
</dbReference>
<accession>A0AAE3H8S8</accession>
<evidence type="ECO:0000313" key="2">
    <source>
        <dbReference type="Proteomes" id="UP001204144"/>
    </source>
</evidence>
<dbReference type="NCBIfam" id="TIGR04001">
    <property type="entry name" value="thiol_BshB1"/>
    <property type="match status" value="1"/>
</dbReference>
<protein>
    <submittedName>
        <fullName evidence="1">Bacillithiol biosynthesis deacetylase BshB1</fullName>
    </submittedName>
</protein>
<comment type="caution">
    <text evidence="1">The sequence shown here is derived from an EMBL/GenBank/DDBJ whole genome shotgun (WGS) entry which is preliminary data.</text>
</comment>
<dbReference type="AlphaFoldDB" id="A0AAE3H8S8"/>
<name>A0AAE3H8S8_9BACT</name>
<keyword evidence="2" id="KW-1185">Reference proteome</keyword>
<dbReference type="InterPro" id="IPR023842">
    <property type="entry name" value="Bacillithiol_biosynth_BshB1"/>
</dbReference>